<dbReference type="EMBL" id="WLYL01000011">
    <property type="protein sequence ID" value="MTD10831.1"/>
    <property type="molecule type" value="Genomic_DNA"/>
</dbReference>
<gene>
    <name evidence="2" type="ORF">GIX10_05135</name>
    <name evidence="1" type="ORF">SKM48_09765</name>
</gene>
<dbReference type="Proteomes" id="UP001284094">
    <property type="component" value="Unassembled WGS sequence"/>
</dbReference>
<sequence>MQHFSKTELGQQVLKDRSIPLNARQRQLLLLIDTLDLAAVNSETKTRIVQPEILDFLYEKGLIYNKNEQVLKTEINHSNESTIINEPHTDSIEIKNTANEIDEIFFNTEAEVALSLEEVKELMKTSLQQYCGLLAKPLITKVEHALNVDMLQQCRIQWITHLQESRIQPNQLNLYLRQINYSLVKITNK</sequence>
<dbReference type="Proteomes" id="UP000473854">
    <property type="component" value="Unassembled WGS sequence"/>
</dbReference>
<evidence type="ECO:0000313" key="2">
    <source>
        <dbReference type="EMBL" id="MTD10831.1"/>
    </source>
</evidence>
<keyword evidence="4" id="KW-1185">Reference proteome</keyword>
<reference evidence="2 3" key="1">
    <citation type="submission" date="2019-11" db="EMBL/GenBank/DDBJ databases">
        <authorList>
            <person name="An D."/>
        </authorList>
    </citation>
    <scope>NUCLEOTIDE SEQUENCE [LARGE SCALE GENOMIC DNA]</scope>
    <source>
        <strain evidence="2 3">YIM 103518</strain>
    </source>
</reference>
<evidence type="ECO:0000313" key="3">
    <source>
        <dbReference type="Proteomes" id="UP000473854"/>
    </source>
</evidence>
<dbReference type="GeneID" id="86888735"/>
<protein>
    <submittedName>
        <fullName evidence="2">Uncharacterized protein</fullName>
    </submittedName>
</protein>
<accession>A0A6L6GE08</accession>
<evidence type="ECO:0000313" key="4">
    <source>
        <dbReference type="Proteomes" id="UP001284094"/>
    </source>
</evidence>
<reference evidence="1" key="2">
    <citation type="submission" date="2023-11" db="EMBL/GenBank/DDBJ databases">
        <authorList>
            <person name="Kyselkova M."/>
            <person name="Xanthopoulou K."/>
            <person name="Shestivska V."/>
            <person name="Spanelova P."/>
            <person name="Maixnerova M."/>
            <person name="Higgins P.G."/>
            <person name="Nemec A."/>
        </authorList>
    </citation>
    <scope>NUCLEOTIDE SEQUENCE</scope>
    <source>
        <strain evidence="1">ANC 7225</strain>
    </source>
</reference>
<dbReference type="AlphaFoldDB" id="A0A6L6GE08"/>
<evidence type="ECO:0000313" key="1">
    <source>
        <dbReference type="EMBL" id="MDY6551038.1"/>
    </source>
</evidence>
<organism evidence="2 3">
    <name type="scientific">Acinetobacter faecalis</name>
    <dbReference type="NCBI Taxonomy" id="2665161"/>
    <lineage>
        <taxon>Bacteria</taxon>
        <taxon>Pseudomonadati</taxon>
        <taxon>Pseudomonadota</taxon>
        <taxon>Gammaproteobacteria</taxon>
        <taxon>Moraxellales</taxon>
        <taxon>Moraxellaceae</taxon>
        <taxon>Acinetobacter</taxon>
    </lineage>
</organism>
<proteinExistence type="predicted"/>
<comment type="caution">
    <text evidence="2">The sequence shown here is derived from an EMBL/GenBank/DDBJ whole genome shotgun (WGS) entry which is preliminary data.</text>
</comment>
<reference evidence="1 4" key="3">
    <citation type="journal article" date="2024" name="Syst. Appl. Microbiol.">
        <title>Evidence for the occurrence of Acinetobacter faecalis in cattle feces and its emended description.</title>
        <authorList>
            <person name="Kyselkova M."/>
            <person name="Xanthopoulou K."/>
            <person name="Shestivska V."/>
            <person name="Spanelova P."/>
            <person name="Maixnerova M."/>
            <person name="Higgins P.G."/>
            <person name="Nemec A."/>
        </authorList>
    </citation>
    <scope>NUCLEOTIDE SEQUENCE [LARGE SCALE GENOMIC DNA]</scope>
    <source>
        <strain evidence="1 4">ANC 7225</strain>
    </source>
</reference>
<dbReference type="EMBL" id="JAXHPO010000045">
    <property type="protein sequence ID" value="MDY6551038.1"/>
    <property type="molecule type" value="Genomic_DNA"/>
</dbReference>
<dbReference type="RefSeq" id="WP_154772449.1">
    <property type="nucleotide sequence ID" value="NZ_JAXHPD010000001.1"/>
</dbReference>
<name>A0A6L6GE08_9GAMM</name>